<evidence type="ECO:0000256" key="2">
    <source>
        <dbReference type="ARBA" id="ARBA00006164"/>
    </source>
</evidence>
<evidence type="ECO:0000256" key="4">
    <source>
        <dbReference type="ARBA" id="ARBA00022728"/>
    </source>
</evidence>
<feature type="compositionally biased region" description="Basic and acidic residues" evidence="8">
    <location>
        <begin position="252"/>
        <end position="289"/>
    </location>
</feature>
<dbReference type="InParanoid" id="A0A0D2VQS3"/>
<dbReference type="Proteomes" id="UP000008743">
    <property type="component" value="Unassembled WGS sequence"/>
</dbReference>
<reference evidence="10" key="1">
    <citation type="submission" date="2011-02" db="EMBL/GenBank/DDBJ databases">
        <title>The Genome Sequence of Capsaspora owczarzaki ATCC 30864.</title>
        <authorList>
            <person name="Russ C."/>
            <person name="Cuomo C."/>
            <person name="Burger G."/>
            <person name="Gray M.W."/>
            <person name="Holland P.W.H."/>
            <person name="King N."/>
            <person name="Lang F.B.F."/>
            <person name="Roger A.J."/>
            <person name="Ruiz-Trillo I."/>
            <person name="Young S.K."/>
            <person name="Zeng Q."/>
            <person name="Gargeya S."/>
            <person name="Alvarado L."/>
            <person name="Berlin A."/>
            <person name="Chapman S.B."/>
            <person name="Chen Z."/>
            <person name="Freedman E."/>
            <person name="Gellesch M."/>
            <person name="Goldberg J."/>
            <person name="Griggs A."/>
            <person name="Gujja S."/>
            <person name="Heilman E."/>
            <person name="Heiman D."/>
            <person name="Howarth C."/>
            <person name="Mehta T."/>
            <person name="Neiman D."/>
            <person name="Pearson M."/>
            <person name="Roberts A."/>
            <person name="Saif S."/>
            <person name="Shea T."/>
            <person name="Shenoy N."/>
            <person name="Sisk P."/>
            <person name="Stolte C."/>
            <person name="Sykes S."/>
            <person name="White J."/>
            <person name="Yandava C."/>
            <person name="Haas B."/>
            <person name="Nusbaum C."/>
            <person name="Birren B."/>
        </authorList>
    </citation>
    <scope>NUCLEOTIDE SEQUENCE</scope>
    <source>
        <strain evidence="10">ATCC 30864</strain>
    </source>
</reference>
<feature type="compositionally biased region" description="Low complexity" evidence="8">
    <location>
        <begin position="303"/>
        <end position="314"/>
    </location>
</feature>
<evidence type="ECO:0000256" key="6">
    <source>
        <dbReference type="ARBA" id="ARBA00023242"/>
    </source>
</evidence>
<keyword evidence="3 7" id="KW-0507">mRNA processing</keyword>
<evidence type="ECO:0000256" key="8">
    <source>
        <dbReference type="SAM" id="MobiDB-lite"/>
    </source>
</evidence>
<dbReference type="OMA" id="ERSHKHD"/>
<feature type="compositionally biased region" description="Low complexity" evidence="8">
    <location>
        <begin position="392"/>
        <end position="408"/>
    </location>
</feature>
<dbReference type="eggNOG" id="KOG2888">
    <property type="taxonomic scope" value="Eukaryota"/>
</dbReference>
<comment type="similarity">
    <text evidence="2 7">Belongs to the PRP38 family.</text>
</comment>
<feature type="compositionally biased region" description="Basic residues" evidence="8">
    <location>
        <begin position="237"/>
        <end position="251"/>
    </location>
</feature>
<evidence type="ECO:0000256" key="7">
    <source>
        <dbReference type="RuleBase" id="RU367025"/>
    </source>
</evidence>
<dbReference type="GO" id="GO:0005681">
    <property type="term" value="C:spliceosomal complex"/>
    <property type="evidence" value="ECO:0007669"/>
    <property type="project" value="UniProtKB-KW"/>
</dbReference>
<keyword evidence="10" id="KW-1185">Reference proteome</keyword>
<keyword evidence="4 7" id="KW-0747">Spliceosome</keyword>
<evidence type="ECO:0000256" key="1">
    <source>
        <dbReference type="ARBA" id="ARBA00004123"/>
    </source>
</evidence>
<organism evidence="9 10">
    <name type="scientific">Capsaspora owczarzaki (strain ATCC 30864)</name>
    <dbReference type="NCBI Taxonomy" id="595528"/>
    <lineage>
        <taxon>Eukaryota</taxon>
        <taxon>Filasterea</taxon>
        <taxon>Capsaspora</taxon>
    </lineage>
</organism>
<sequence>MVKNALELWGNQQTMNLNLLLHQNILSARYYKEDLSELNTYQELIDEIFNSVSDLEPFMPGGGTKASSAFCLLYKLFVLRLTENQLTAMLNHADSPFIRAIGFLYLRYCTPPKDLWDWFEPYLEDQEPIKLQWAASAQPTTIGEFVRGLLVDSKFLGTLLPRIPVPITKEIQANFAARGQSYLPANDEDKSSAAAPATETSGSSSPVGGRSRDRPSSPSGRDDRRGGGGGGGGRSRSPPRRRSRSRSPSNRRRYDDHRDSRRYDDRDRRGGNDRDRDGGGRQSRDDFNRYPRGSYVDLDNPGSSRSSGGHSSSSSRRRSRSRSPRRSSDRDYDRSRRSDRRRSHSRSPSRRARSRSRSRSRSPPRRARSRSRSPSRKSSSSSSSSRRRRSSSRSPVRSRSPARSASEASRGDGDGKADAADLQSHHSPSVDTPTAAAPMDVHENGAAQRSEPTVAAEPSAVEPSEA</sequence>
<feature type="compositionally biased region" description="Basic residues" evidence="8">
    <location>
        <begin position="315"/>
        <end position="325"/>
    </location>
</feature>
<dbReference type="PhylomeDB" id="A0A0D2VQS3"/>
<keyword evidence="6 7" id="KW-0539">Nucleus</keyword>
<name>A0A0D2VQS3_CAPO3</name>
<comment type="subcellular location">
    <subcellularLocation>
        <location evidence="1 7">Nucleus</location>
    </subcellularLocation>
</comment>
<dbReference type="STRING" id="595528.A0A0D2VQS3"/>
<dbReference type="PANTHER" id="PTHR23142">
    <property type="entry name" value="PRE-MRNA-SPLICING FACTOR 38A-RELATED"/>
    <property type="match status" value="1"/>
</dbReference>
<feature type="region of interest" description="Disordered" evidence="8">
    <location>
        <begin position="183"/>
        <end position="466"/>
    </location>
</feature>
<dbReference type="OrthoDB" id="3881at2759"/>
<evidence type="ECO:0000313" key="9">
    <source>
        <dbReference type="EMBL" id="KJE93067.1"/>
    </source>
</evidence>
<dbReference type="GO" id="GO:0000398">
    <property type="term" value="P:mRNA splicing, via spliceosome"/>
    <property type="evidence" value="ECO:0007669"/>
    <property type="project" value="UniProtKB-UniRule"/>
</dbReference>
<evidence type="ECO:0000256" key="3">
    <source>
        <dbReference type="ARBA" id="ARBA00022664"/>
    </source>
</evidence>
<feature type="compositionally biased region" description="Basic and acidic residues" evidence="8">
    <location>
        <begin position="326"/>
        <end position="336"/>
    </location>
</feature>
<feature type="compositionally biased region" description="Basic residues" evidence="8">
    <location>
        <begin position="337"/>
        <end position="375"/>
    </location>
</feature>
<dbReference type="RefSeq" id="XP_004363641.1">
    <property type="nucleotide sequence ID" value="XM_004363584.2"/>
</dbReference>
<feature type="compositionally biased region" description="Basic and acidic residues" evidence="8">
    <location>
        <begin position="210"/>
        <end position="226"/>
    </location>
</feature>
<feature type="compositionally biased region" description="Low complexity" evidence="8">
    <location>
        <begin position="454"/>
        <end position="466"/>
    </location>
</feature>
<gene>
    <name evidence="9" type="ORF">CAOG_003913</name>
</gene>
<comment type="function">
    <text evidence="7">Required for pre-mRNA splicing.</text>
</comment>
<dbReference type="Pfam" id="PF03371">
    <property type="entry name" value="PRP38"/>
    <property type="match status" value="1"/>
</dbReference>
<accession>A0A0D2VQS3</accession>
<dbReference type="EMBL" id="KE346364">
    <property type="protein sequence ID" value="KJE93067.1"/>
    <property type="molecule type" value="Genomic_DNA"/>
</dbReference>
<protein>
    <recommendedName>
        <fullName evidence="7">Pre-mRNA-splicing factor 38</fullName>
    </recommendedName>
</protein>
<feature type="compositionally biased region" description="Basic and acidic residues" evidence="8">
    <location>
        <begin position="409"/>
        <end position="419"/>
    </location>
</feature>
<dbReference type="AlphaFoldDB" id="A0A0D2VQS3"/>
<keyword evidence="5 7" id="KW-0508">mRNA splicing</keyword>
<proteinExistence type="inferred from homology"/>
<evidence type="ECO:0000256" key="5">
    <source>
        <dbReference type="ARBA" id="ARBA00023187"/>
    </source>
</evidence>
<evidence type="ECO:0000313" key="10">
    <source>
        <dbReference type="Proteomes" id="UP000008743"/>
    </source>
</evidence>
<dbReference type="InterPro" id="IPR005037">
    <property type="entry name" value="PRP38"/>
</dbReference>